<dbReference type="PANTHER" id="PTHR42905:SF16">
    <property type="entry name" value="CARBOXYPHOSPHONOENOLPYRUVATE PHOSPHONOMUTASE-LIKE PROTEIN (AFU_ORTHOLOGUE AFUA_5G07230)"/>
    <property type="match status" value="1"/>
</dbReference>
<dbReference type="InterPro" id="IPR015813">
    <property type="entry name" value="Pyrv/PenolPyrv_kinase-like_dom"/>
</dbReference>
<proteinExistence type="predicted"/>
<keyword evidence="1" id="KW-0479">Metal-binding</keyword>
<dbReference type="AlphaFoldDB" id="A0A4R3YQZ0"/>
<reference evidence="2 3" key="1">
    <citation type="submission" date="2019-03" db="EMBL/GenBank/DDBJ databases">
        <title>Above-ground endophytic microbial communities from plants in different locations in the United States.</title>
        <authorList>
            <person name="Frank C."/>
        </authorList>
    </citation>
    <scope>NUCLEOTIDE SEQUENCE [LARGE SCALE GENOMIC DNA]</scope>
    <source>
        <strain evidence="2 3">LP_13_YM</strain>
    </source>
</reference>
<dbReference type="GO" id="GO:0016829">
    <property type="term" value="F:lyase activity"/>
    <property type="evidence" value="ECO:0007669"/>
    <property type="project" value="UniProtKB-KW"/>
</dbReference>
<organism evidence="2 3">
    <name type="scientific">Luteibacter rhizovicinus</name>
    <dbReference type="NCBI Taxonomy" id="242606"/>
    <lineage>
        <taxon>Bacteria</taxon>
        <taxon>Pseudomonadati</taxon>
        <taxon>Pseudomonadota</taxon>
        <taxon>Gammaproteobacteria</taxon>
        <taxon>Lysobacterales</taxon>
        <taxon>Rhodanobacteraceae</taxon>
        <taxon>Luteibacter</taxon>
    </lineage>
</organism>
<evidence type="ECO:0000313" key="2">
    <source>
        <dbReference type="EMBL" id="TCV93383.1"/>
    </source>
</evidence>
<dbReference type="InterPro" id="IPR040442">
    <property type="entry name" value="Pyrv_kinase-like_dom_sf"/>
</dbReference>
<dbReference type="InterPro" id="IPR039556">
    <property type="entry name" value="ICL/PEPM"/>
</dbReference>
<dbReference type="Gene3D" id="3.20.20.60">
    <property type="entry name" value="Phosphoenolpyruvate-binding domains"/>
    <property type="match status" value="1"/>
</dbReference>
<dbReference type="GO" id="GO:0046872">
    <property type="term" value="F:metal ion binding"/>
    <property type="evidence" value="ECO:0007669"/>
    <property type="project" value="UniProtKB-KW"/>
</dbReference>
<dbReference type="Proteomes" id="UP000295645">
    <property type="component" value="Unassembled WGS sequence"/>
</dbReference>
<keyword evidence="3" id="KW-1185">Reference proteome</keyword>
<evidence type="ECO:0000256" key="1">
    <source>
        <dbReference type="ARBA" id="ARBA00022723"/>
    </source>
</evidence>
<gene>
    <name evidence="2" type="ORF">EC912_105243</name>
</gene>
<dbReference type="CDD" id="cd00377">
    <property type="entry name" value="ICL_PEPM"/>
    <property type="match status" value="1"/>
</dbReference>
<comment type="caution">
    <text evidence="2">The sequence shown here is derived from an EMBL/GenBank/DDBJ whole genome shotgun (WGS) entry which is preliminary data.</text>
</comment>
<sequence length="295" mass="31658">MVFYTCPDGGQSGKQSTMNETQAERVRQFHEMHAGDTVLVLPNAWDAASARIVEEAGAKAVGTTSAGIAWSHGFSDGEQLPVHDLIAACRRICRVTSVPVTVDIERGYGPTPEDSGELVDALLELGIVGVNIEDGTLRDTSTLTHPSVLSERIVHIKAVAQRRNVPLFINARTDTYCVPSTDRAARFKETVRRALLYVEVGADGIFVPGLADLAEIENLARQIPVPLNIYAGGAGIPAVAELQRAGVRRVSLGCGPLQSVMAHMRRIAHEAIDQGTYEAMTADMLSGSEANGLFR</sequence>
<dbReference type="EMBL" id="SMCS01000005">
    <property type="protein sequence ID" value="TCV93383.1"/>
    <property type="molecule type" value="Genomic_DNA"/>
</dbReference>
<dbReference type="SUPFAM" id="SSF51621">
    <property type="entry name" value="Phosphoenolpyruvate/pyruvate domain"/>
    <property type="match status" value="1"/>
</dbReference>
<keyword evidence="2" id="KW-0456">Lyase</keyword>
<name>A0A4R3YQZ0_9GAMM</name>
<protein>
    <submittedName>
        <fullName evidence="2">2-methylisocitrate lyase-like PEP mutase family enzyme</fullName>
    </submittedName>
</protein>
<accession>A0A4R3YQZ0</accession>
<dbReference type="PANTHER" id="PTHR42905">
    <property type="entry name" value="PHOSPHOENOLPYRUVATE CARBOXYLASE"/>
    <property type="match status" value="1"/>
</dbReference>
<evidence type="ECO:0000313" key="3">
    <source>
        <dbReference type="Proteomes" id="UP000295645"/>
    </source>
</evidence>
<dbReference type="Pfam" id="PF13714">
    <property type="entry name" value="PEP_mutase"/>
    <property type="match status" value="1"/>
</dbReference>